<dbReference type="EMBL" id="JAGRRH010000106">
    <property type="protein sequence ID" value="KAG7336826.1"/>
    <property type="molecule type" value="Genomic_DNA"/>
</dbReference>
<dbReference type="AlphaFoldDB" id="A0A9K3LEP8"/>
<evidence type="ECO:0000256" key="2">
    <source>
        <dbReference type="ARBA" id="ARBA00006730"/>
    </source>
</evidence>
<dbReference type="EMBL" id="JAGRRH010000013">
    <property type="protein sequence ID" value="KAG7360324.1"/>
    <property type="molecule type" value="Genomic_DNA"/>
</dbReference>
<dbReference type="GO" id="GO:0005737">
    <property type="term" value="C:cytoplasm"/>
    <property type="evidence" value="ECO:0007669"/>
    <property type="project" value="TreeGrafter"/>
</dbReference>
<dbReference type="GO" id="GO:0019478">
    <property type="term" value="P:D-amino acid catabolic process"/>
    <property type="evidence" value="ECO:0007669"/>
    <property type="project" value="TreeGrafter"/>
</dbReference>
<proteinExistence type="inferred from homology"/>
<evidence type="ECO:0000313" key="9">
    <source>
        <dbReference type="Proteomes" id="UP000693970"/>
    </source>
</evidence>
<evidence type="ECO:0000256" key="5">
    <source>
        <dbReference type="ARBA" id="ARBA00023002"/>
    </source>
</evidence>
<keyword evidence="3" id="KW-0285">Flavoprotein</keyword>
<gene>
    <name evidence="7" type="ORF">IV203_006786</name>
    <name evidence="8" type="ORF">IV203_035423</name>
</gene>
<dbReference type="PANTHER" id="PTHR11530:SF11">
    <property type="entry name" value="D-ASPARTATE OXIDASE"/>
    <property type="match status" value="1"/>
</dbReference>
<dbReference type="PANTHER" id="PTHR11530">
    <property type="entry name" value="D-AMINO ACID OXIDASE"/>
    <property type="match status" value="1"/>
</dbReference>
<dbReference type="Proteomes" id="UP000693970">
    <property type="component" value="Unassembled WGS sequence"/>
</dbReference>
<comment type="cofactor">
    <cofactor evidence="1">
        <name>FAD</name>
        <dbReference type="ChEBI" id="CHEBI:57692"/>
    </cofactor>
</comment>
<dbReference type="InterPro" id="IPR006076">
    <property type="entry name" value="FAD-dep_OxRdtase"/>
</dbReference>
<evidence type="ECO:0000256" key="3">
    <source>
        <dbReference type="ARBA" id="ARBA00022630"/>
    </source>
</evidence>
<protein>
    <submittedName>
        <fullName evidence="8">D-amino acid oxidase</fullName>
    </submittedName>
</protein>
<evidence type="ECO:0000313" key="7">
    <source>
        <dbReference type="EMBL" id="KAG7336826.1"/>
    </source>
</evidence>
<reference evidence="8" key="2">
    <citation type="submission" date="2021-04" db="EMBL/GenBank/DDBJ databases">
        <authorList>
            <person name="Podell S."/>
        </authorList>
    </citation>
    <scope>NUCLEOTIDE SEQUENCE</scope>
    <source>
        <strain evidence="8">Hildebrandi</strain>
    </source>
</reference>
<evidence type="ECO:0000256" key="4">
    <source>
        <dbReference type="ARBA" id="ARBA00022827"/>
    </source>
</evidence>
<keyword evidence="5" id="KW-0560">Oxidoreductase</keyword>
<dbReference type="OrthoDB" id="2015447at2759"/>
<evidence type="ECO:0000313" key="8">
    <source>
        <dbReference type="EMBL" id="KAG7360324.1"/>
    </source>
</evidence>
<accession>A0A9K3LEP8</accession>
<feature type="domain" description="FAD dependent oxidoreductase" evidence="6">
    <location>
        <begin position="4"/>
        <end position="388"/>
    </location>
</feature>
<sequence length="393" mass="43903">MASRVLVLGSGVLGLRTAVELTRRRIPVVLRSPVHPLHPSNCSQGAGGLWMPFHCDDPRTDRWAIETLDEIYPFAVDEENPLVRLKYALSFKRTHEGPDTEDFLAKDYHKGTGGKSQLPSWSTDDRLKFQNMTLEQVAWQNIVYKLKLPSLSIAQGAGYNHAWFFETPIIDCPKMMESMLEEVDVDPNDVNVETGVYYESIHQVLEEAKSLNCDAVVNCTGLGASKICQDNEIIGGRGVLLLYDRETCVRLPHPKREDPLLAAPPEQLHDACIMVESSPWGSDEYPCYMIVRGDTIVVGGTYLEGDDEPAMRPEERKRLLENARILGIDTEASKTKGEWVGHRPYRPVTRCELDSEISNNDLKLVHCYGTGGSGWTVYTGVAKDATDLILAPM</sequence>
<evidence type="ECO:0000259" key="6">
    <source>
        <dbReference type="Pfam" id="PF01266"/>
    </source>
</evidence>
<reference evidence="8" key="1">
    <citation type="journal article" date="2021" name="Sci. Rep.">
        <title>Diploid genomic architecture of Nitzschia inconspicua, an elite biomass production diatom.</title>
        <authorList>
            <person name="Oliver A."/>
            <person name="Podell S."/>
            <person name="Pinowska A."/>
            <person name="Traller J.C."/>
            <person name="Smith S.R."/>
            <person name="McClure R."/>
            <person name="Beliaev A."/>
            <person name="Bohutskyi P."/>
            <person name="Hill E.A."/>
            <person name="Rabines A."/>
            <person name="Zheng H."/>
            <person name="Allen L.Z."/>
            <person name="Kuo A."/>
            <person name="Grigoriev I.V."/>
            <person name="Allen A.E."/>
            <person name="Hazlebeck D."/>
            <person name="Allen E.E."/>
        </authorList>
    </citation>
    <scope>NUCLEOTIDE SEQUENCE</scope>
    <source>
        <strain evidence="8">Hildebrandi</strain>
    </source>
</reference>
<organism evidence="8 9">
    <name type="scientific">Nitzschia inconspicua</name>
    <dbReference type="NCBI Taxonomy" id="303405"/>
    <lineage>
        <taxon>Eukaryota</taxon>
        <taxon>Sar</taxon>
        <taxon>Stramenopiles</taxon>
        <taxon>Ochrophyta</taxon>
        <taxon>Bacillariophyta</taxon>
        <taxon>Bacillariophyceae</taxon>
        <taxon>Bacillariophycidae</taxon>
        <taxon>Bacillariales</taxon>
        <taxon>Bacillariaceae</taxon>
        <taxon>Nitzschia</taxon>
    </lineage>
</organism>
<keyword evidence="4" id="KW-0274">FAD</keyword>
<comment type="similarity">
    <text evidence="2">Belongs to the DAMOX/DASOX family.</text>
</comment>
<keyword evidence="9" id="KW-1185">Reference proteome</keyword>
<dbReference type="InterPro" id="IPR023209">
    <property type="entry name" value="DAO"/>
</dbReference>
<name>A0A9K3LEP8_9STRA</name>
<dbReference type="GO" id="GO:0071949">
    <property type="term" value="F:FAD binding"/>
    <property type="evidence" value="ECO:0007669"/>
    <property type="project" value="InterPro"/>
</dbReference>
<comment type="caution">
    <text evidence="8">The sequence shown here is derived from an EMBL/GenBank/DDBJ whole genome shotgun (WGS) entry which is preliminary data.</text>
</comment>
<dbReference type="Pfam" id="PF01266">
    <property type="entry name" value="DAO"/>
    <property type="match status" value="1"/>
</dbReference>
<evidence type="ECO:0000256" key="1">
    <source>
        <dbReference type="ARBA" id="ARBA00001974"/>
    </source>
</evidence>
<dbReference type="GO" id="GO:0003884">
    <property type="term" value="F:D-amino-acid oxidase activity"/>
    <property type="evidence" value="ECO:0007669"/>
    <property type="project" value="InterPro"/>
</dbReference>